<dbReference type="STRING" id="404692.A0A0J6Y013"/>
<accession>A0A0J6Y013</accession>
<organism evidence="4 5">
    <name type="scientific">Coccidioides immitis RMSCC 2394</name>
    <dbReference type="NCBI Taxonomy" id="404692"/>
    <lineage>
        <taxon>Eukaryota</taxon>
        <taxon>Fungi</taxon>
        <taxon>Dikarya</taxon>
        <taxon>Ascomycota</taxon>
        <taxon>Pezizomycotina</taxon>
        <taxon>Eurotiomycetes</taxon>
        <taxon>Eurotiomycetidae</taxon>
        <taxon>Onygenales</taxon>
        <taxon>Onygenaceae</taxon>
        <taxon>Coccidioides</taxon>
    </lineage>
</organism>
<name>A0A0J6Y013_COCIT</name>
<feature type="region of interest" description="Disordered" evidence="2">
    <location>
        <begin position="138"/>
        <end position="203"/>
    </location>
</feature>
<evidence type="ECO:0000256" key="2">
    <source>
        <dbReference type="SAM" id="MobiDB-lite"/>
    </source>
</evidence>
<dbReference type="PANTHER" id="PTHR23295:SF6">
    <property type="entry name" value="NEOSIN, ISOFORM A"/>
    <property type="match status" value="1"/>
</dbReference>
<dbReference type="GO" id="GO:0003723">
    <property type="term" value="F:RNA binding"/>
    <property type="evidence" value="ECO:0007669"/>
    <property type="project" value="UniProtKB-UniRule"/>
</dbReference>
<keyword evidence="1" id="KW-0694">RNA-binding</keyword>
<feature type="compositionally biased region" description="Polar residues" evidence="2">
    <location>
        <begin position="332"/>
        <end position="341"/>
    </location>
</feature>
<dbReference type="EMBL" id="DS028093">
    <property type="protein sequence ID" value="KMP01941.1"/>
    <property type="molecule type" value="Genomic_DNA"/>
</dbReference>
<proteinExistence type="predicted"/>
<reference evidence="5" key="1">
    <citation type="journal article" date="2010" name="Genome Res.">
        <title>Population genomic sequencing of Coccidioides fungi reveals recent hybridization and transposon control.</title>
        <authorList>
            <person name="Neafsey D.E."/>
            <person name="Barker B.M."/>
            <person name="Sharpton T.J."/>
            <person name="Stajich J.E."/>
            <person name="Park D.J."/>
            <person name="Whiston E."/>
            <person name="Hung C.-Y."/>
            <person name="McMahan C."/>
            <person name="White J."/>
            <person name="Sykes S."/>
            <person name="Heiman D."/>
            <person name="Young S."/>
            <person name="Zeng Q."/>
            <person name="Abouelleil A."/>
            <person name="Aftuck L."/>
            <person name="Bessette D."/>
            <person name="Brown A."/>
            <person name="FitzGerald M."/>
            <person name="Lui A."/>
            <person name="Macdonald J.P."/>
            <person name="Priest M."/>
            <person name="Orbach M.J."/>
            <person name="Galgiani J.N."/>
            <person name="Kirkland T.N."/>
            <person name="Cole G.T."/>
            <person name="Birren B.W."/>
            <person name="Henn M.R."/>
            <person name="Taylor J.W."/>
            <person name="Rounsley S.D."/>
        </authorList>
    </citation>
    <scope>NUCLEOTIDE SEQUENCE [LARGE SCALE GENOMIC DNA]</scope>
    <source>
        <strain evidence="5">RMSCC 2394</strain>
    </source>
</reference>
<feature type="region of interest" description="Disordered" evidence="2">
    <location>
        <begin position="811"/>
        <end position="830"/>
    </location>
</feature>
<feature type="compositionally biased region" description="Polar residues" evidence="2">
    <location>
        <begin position="730"/>
        <end position="739"/>
    </location>
</feature>
<feature type="compositionally biased region" description="Basic and acidic residues" evidence="2">
    <location>
        <begin position="559"/>
        <end position="575"/>
    </location>
</feature>
<feature type="compositionally biased region" description="Basic and acidic residues" evidence="2">
    <location>
        <begin position="502"/>
        <end position="549"/>
    </location>
</feature>
<feature type="region of interest" description="Disordered" evidence="2">
    <location>
        <begin position="233"/>
        <end position="380"/>
    </location>
</feature>
<dbReference type="InterPro" id="IPR012677">
    <property type="entry name" value="Nucleotide-bd_a/b_plait_sf"/>
</dbReference>
<dbReference type="InterPro" id="IPR036621">
    <property type="entry name" value="Anticodon-bd_dom_sf"/>
</dbReference>
<gene>
    <name evidence="4" type="ORF">CIRG_02080</name>
</gene>
<dbReference type="Gene3D" id="3.40.50.800">
    <property type="entry name" value="Anticodon-binding domain"/>
    <property type="match status" value="1"/>
</dbReference>
<feature type="compositionally biased region" description="Polar residues" evidence="2">
    <location>
        <begin position="193"/>
        <end position="203"/>
    </location>
</feature>
<feature type="domain" description="RRM" evidence="3">
    <location>
        <begin position="405"/>
        <end position="476"/>
    </location>
</feature>
<evidence type="ECO:0000313" key="5">
    <source>
        <dbReference type="Proteomes" id="UP000054565"/>
    </source>
</evidence>
<evidence type="ECO:0000313" key="4">
    <source>
        <dbReference type="EMBL" id="KMP01941.1"/>
    </source>
</evidence>
<feature type="region of interest" description="Disordered" evidence="2">
    <location>
        <begin position="480"/>
        <end position="613"/>
    </location>
</feature>
<dbReference type="AlphaFoldDB" id="A0A0J6Y013"/>
<dbReference type="InterPro" id="IPR000504">
    <property type="entry name" value="RRM_dom"/>
</dbReference>
<feature type="region of interest" description="Disordered" evidence="2">
    <location>
        <begin position="730"/>
        <end position="754"/>
    </location>
</feature>
<feature type="compositionally biased region" description="Low complexity" evidence="2">
    <location>
        <begin position="138"/>
        <end position="152"/>
    </location>
</feature>
<dbReference type="Pfam" id="PF00076">
    <property type="entry name" value="RRM_1"/>
    <property type="match status" value="1"/>
</dbReference>
<protein>
    <recommendedName>
        <fullName evidence="3">RRM domain-containing protein</fullName>
    </recommendedName>
</protein>
<dbReference type="Proteomes" id="UP000054565">
    <property type="component" value="Unassembled WGS sequence"/>
</dbReference>
<dbReference type="SMART" id="SM00360">
    <property type="entry name" value="RRM"/>
    <property type="match status" value="1"/>
</dbReference>
<sequence length="870" mass="95046">MASEPPDDVLHFRGKTLTPESPRPLHFPEPSNIPVLENQMDPIFNDTSTYENLPRTTQAVSDLAKVGDTAHLMEQYARIYSLLGERNDKVADASDQDKGTGSFPASDQAEPQGAKNEFSIAALQSLLPASQISSTVTATSAQDTSASAPSSANRPLNHADPFESSPREPRPPSTSTGPSDLTHSGLSREDQSRPNSDQAILNDSENGINYQTLLDNLCEPNSTGTHTSDAVATIKSPTADPNPRLSNTESSLSSAYNLPPRPPPQAKPEIHPNSSPTDDIRSFHDLPALNGVSQPSQSNLHESTSLQSNGSDTSALPSAQTGLPSLLALFHQPNSPSFQSTKEADGAASHAPRSGVPEPHTSKTQEDRDDEAPWGPETQKKYDEFLHDERVYVTEGVWDRFAPGSRLFVGNLPSERVTKRDLFHLFHKYGKLAQISIKPAYGFVQFMDATSCRNALEAEQGGVIRGRKIRLLTTVDLEISKPQRSSRNAPEPSKPSGLRRSRSPDYSRNRDIGRGGRLGSERYDRVAGDRKSSVNEGRDYGDHRHRDNYRPTWSPVRGSRREGYRSRDRSVERYDHRSRRRSRSPYGPGTRYRSPTPRGPSYDSDSELPIPRRAPRHVPDVQIIVLENVDNEFVYRIETAFRDRGLRTDVLILSPRISLPAVIRRQILEGVLVIVKLSKTNQYSGRIPLQVFDRGGGADNVRFNEYAGLEPKVAAEVAIHARNIPIGTSNQGAMQQGLGTQAAGPPQSSLGPQSNVANLISSLDAPALQSLLSALQQNPTALSQQQYPPSTLPAANVANLLSNITRNNNSGLSVLPPSQNPAPVQSFGQPPAHTALEAETNLAALLAKGQLPSGPSQTQYINEQLAKWKR</sequence>
<dbReference type="PROSITE" id="PS50102">
    <property type="entry name" value="RRM"/>
    <property type="match status" value="1"/>
</dbReference>
<feature type="compositionally biased region" description="Polar residues" evidence="2">
    <location>
        <begin position="244"/>
        <end position="256"/>
    </location>
</feature>
<feature type="compositionally biased region" description="Polar residues" evidence="2">
    <location>
        <begin position="291"/>
        <end position="323"/>
    </location>
</feature>
<dbReference type="SUPFAM" id="SSF54928">
    <property type="entry name" value="RNA-binding domain, RBD"/>
    <property type="match status" value="1"/>
</dbReference>
<dbReference type="InterPro" id="IPR035979">
    <property type="entry name" value="RBD_domain_sf"/>
</dbReference>
<dbReference type="SUPFAM" id="SSF52954">
    <property type="entry name" value="Class II aaRS ABD-related"/>
    <property type="match status" value="1"/>
</dbReference>
<evidence type="ECO:0000256" key="1">
    <source>
        <dbReference type="PROSITE-ProRule" id="PRU00176"/>
    </source>
</evidence>
<dbReference type="InterPro" id="IPR052600">
    <property type="entry name" value="Nuc_rcpt_coact/corep"/>
</dbReference>
<dbReference type="PANTHER" id="PTHR23295">
    <property type="entry name" value="NUCLEAR RECEPTOR COACTIVATOR 5-RELATED"/>
    <property type="match status" value="1"/>
</dbReference>
<feature type="region of interest" description="Disordered" evidence="2">
    <location>
        <begin position="90"/>
        <end position="114"/>
    </location>
</feature>
<dbReference type="OrthoDB" id="10044938at2759"/>
<evidence type="ECO:0000259" key="3">
    <source>
        <dbReference type="PROSITE" id="PS50102"/>
    </source>
</evidence>
<feature type="region of interest" description="Disordered" evidence="2">
    <location>
        <begin position="1"/>
        <end position="37"/>
    </location>
</feature>
<dbReference type="Gene3D" id="3.30.70.330">
    <property type="match status" value="1"/>
</dbReference>